<keyword evidence="2" id="KW-1185">Reference proteome</keyword>
<evidence type="ECO:0000313" key="2">
    <source>
        <dbReference type="Proteomes" id="UP000531594"/>
    </source>
</evidence>
<proteinExistence type="predicted"/>
<reference evidence="1 2" key="1">
    <citation type="submission" date="2020-08" db="EMBL/GenBank/DDBJ databases">
        <title>Genomic Encyclopedia of Type Strains, Phase IV (KMG-IV): sequencing the most valuable type-strain genomes for metagenomic binning, comparative biology and taxonomic classification.</title>
        <authorList>
            <person name="Goeker M."/>
        </authorList>
    </citation>
    <scope>NUCLEOTIDE SEQUENCE [LARGE SCALE GENOMIC DNA]</scope>
    <source>
        <strain evidence="1 2">DSM 5391</strain>
    </source>
</reference>
<gene>
    <name evidence="1" type="ORF">HNR53_000709</name>
</gene>
<dbReference type="AlphaFoldDB" id="A0A7X0LTP2"/>
<evidence type="ECO:0000313" key="1">
    <source>
        <dbReference type="EMBL" id="MBB6444101.1"/>
    </source>
</evidence>
<protein>
    <submittedName>
        <fullName evidence="1">Uncharacterized protein</fullName>
    </submittedName>
</protein>
<comment type="caution">
    <text evidence="1">The sequence shown here is derived from an EMBL/GenBank/DDBJ whole genome shotgun (WGS) entry which is preliminary data.</text>
</comment>
<sequence>MLFDGKEVVLSSDRADILRHMLLMCSKDSPGTRVTFRNYFGSYGKDGEVTNENFRQRISRLRSKMDQIGLKDHIIQTRHLDETAYYFDENLSYMVLYRVDDVVANEYISLHSSN</sequence>
<dbReference type="Proteomes" id="UP000531594">
    <property type="component" value="Unassembled WGS sequence"/>
</dbReference>
<dbReference type="RefSeq" id="WP_377802025.1">
    <property type="nucleotide sequence ID" value="NZ_JBHLZA010000007.1"/>
</dbReference>
<accession>A0A7X0LTP2</accession>
<dbReference type="EMBL" id="JACHGK010000002">
    <property type="protein sequence ID" value="MBB6444101.1"/>
    <property type="molecule type" value="Genomic_DNA"/>
</dbReference>
<organism evidence="1 2">
    <name type="scientific">Bacillus benzoevorans</name>
    <dbReference type="NCBI Taxonomy" id="1456"/>
    <lineage>
        <taxon>Bacteria</taxon>
        <taxon>Bacillati</taxon>
        <taxon>Bacillota</taxon>
        <taxon>Bacilli</taxon>
        <taxon>Bacillales</taxon>
        <taxon>Bacillaceae</taxon>
        <taxon>Bacillus</taxon>
    </lineage>
</organism>
<name>A0A7X0LTP2_9BACI</name>